<dbReference type="InterPro" id="IPR036388">
    <property type="entry name" value="WH-like_DNA-bd_sf"/>
</dbReference>
<dbReference type="GO" id="GO:0006813">
    <property type="term" value="P:potassium ion transport"/>
    <property type="evidence" value="ECO:0007669"/>
    <property type="project" value="InterPro"/>
</dbReference>
<dbReference type="PANTHER" id="PTHR44846">
    <property type="entry name" value="MANNOSYL-D-GLYCERATE TRANSPORT/METABOLISM SYSTEM REPRESSOR MNGR-RELATED"/>
    <property type="match status" value="1"/>
</dbReference>
<dbReference type="InterPro" id="IPR050679">
    <property type="entry name" value="Bact_HTH_transcr_reg"/>
</dbReference>
<reference evidence="6 7" key="1">
    <citation type="submission" date="2014-07" db="EMBL/GenBank/DDBJ databases">
        <title>Draft genome of Clostridium celerecrescens 152B isolated from sediments associated with methane hydrate from Krishna Godavari basin.</title>
        <authorList>
            <person name="Honkalas V.S."/>
            <person name="Dabir A.P."/>
            <person name="Arora P."/>
            <person name="Dhakephalkar P.K."/>
        </authorList>
    </citation>
    <scope>NUCLEOTIDE SEQUENCE [LARGE SCALE GENOMIC DNA]</scope>
    <source>
        <strain evidence="6 7">152B</strain>
    </source>
</reference>
<evidence type="ECO:0000256" key="2">
    <source>
        <dbReference type="ARBA" id="ARBA00023125"/>
    </source>
</evidence>
<dbReference type="CDD" id="cd07377">
    <property type="entry name" value="WHTH_GntR"/>
    <property type="match status" value="1"/>
</dbReference>
<keyword evidence="3" id="KW-0804">Transcription</keyword>
<dbReference type="GO" id="GO:0003677">
    <property type="term" value="F:DNA binding"/>
    <property type="evidence" value="ECO:0007669"/>
    <property type="project" value="UniProtKB-KW"/>
</dbReference>
<feature type="domain" description="RCK C-terminal" evidence="5">
    <location>
        <begin position="125"/>
        <end position="210"/>
    </location>
</feature>
<feature type="domain" description="HTH gntR-type" evidence="4">
    <location>
        <begin position="11"/>
        <end position="79"/>
    </location>
</feature>
<dbReference type="Gene3D" id="1.10.10.10">
    <property type="entry name" value="Winged helix-like DNA-binding domain superfamily/Winged helix DNA-binding domain"/>
    <property type="match status" value="1"/>
</dbReference>
<dbReference type="AlphaFoldDB" id="A0A084JS54"/>
<dbReference type="Pfam" id="PF02080">
    <property type="entry name" value="TrkA_C"/>
    <property type="match status" value="1"/>
</dbReference>
<protein>
    <submittedName>
        <fullName evidence="6">GntR family transcriptional regulator</fullName>
    </submittedName>
</protein>
<evidence type="ECO:0000256" key="3">
    <source>
        <dbReference type="ARBA" id="ARBA00023163"/>
    </source>
</evidence>
<dbReference type="GO" id="GO:0045892">
    <property type="term" value="P:negative regulation of DNA-templated transcription"/>
    <property type="evidence" value="ECO:0007669"/>
    <property type="project" value="TreeGrafter"/>
</dbReference>
<comment type="caution">
    <text evidence="6">The sequence shown here is derived from an EMBL/GenBank/DDBJ whole genome shotgun (WGS) entry which is preliminary data.</text>
</comment>
<evidence type="ECO:0000313" key="7">
    <source>
        <dbReference type="Proteomes" id="UP000028525"/>
    </source>
</evidence>
<accession>A0A084JS54</accession>
<dbReference type="PROSITE" id="PS51202">
    <property type="entry name" value="RCK_C"/>
    <property type="match status" value="1"/>
</dbReference>
<dbReference type="SUPFAM" id="SSF46785">
    <property type="entry name" value="Winged helix' DNA-binding domain"/>
    <property type="match status" value="1"/>
</dbReference>
<dbReference type="PANTHER" id="PTHR44846:SF17">
    <property type="entry name" value="GNTR-FAMILY TRANSCRIPTIONAL REGULATOR"/>
    <property type="match status" value="1"/>
</dbReference>
<sequence length="212" mass="24135">MDIEIKHKTAIPRYQQIAVEVAARIANGEYEVGEKIYARSSLASQYSVSPETARRAICILSDLGIVSTEKGNGIIIKSPKKAAEYIQQNSKRQTIDTIKENLLKSVSRQKQEMDYLNDCLKDLIEASVHFRSMNPFMPFEIRITRDCVHLNKTVTEIQFWQRTGATVIAVSRNDTVMKSPGPYVALSENDTIYFITQDDTPDHVREFLYPSK</sequence>
<dbReference type="OrthoDB" id="226679at2"/>
<evidence type="ECO:0000256" key="1">
    <source>
        <dbReference type="ARBA" id="ARBA00023015"/>
    </source>
</evidence>
<evidence type="ECO:0000313" key="6">
    <source>
        <dbReference type="EMBL" id="KEZ91788.1"/>
    </source>
</evidence>
<name>A0A084JS54_9FIRM</name>
<dbReference type="Proteomes" id="UP000028525">
    <property type="component" value="Unassembled WGS sequence"/>
</dbReference>
<dbReference type="PROSITE" id="PS50949">
    <property type="entry name" value="HTH_GNTR"/>
    <property type="match status" value="1"/>
</dbReference>
<dbReference type="EMBL" id="JPME01000002">
    <property type="protein sequence ID" value="KEZ91788.1"/>
    <property type="molecule type" value="Genomic_DNA"/>
</dbReference>
<dbReference type="Pfam" id="PF00392">
    <property type="entry name" value="GntR"/>
    <property type="match status" value="1"/>
</dbReference>
<proteinExistence type="predicted"/>
<dbReference type="InterPro" id="IPR036721">
    <property type="entry name" value="RCK_C_sf"/>
</dbReference>
<dbReference type="GO" id="GO:0003700">
    <property type="term" value="F:DNA-binding transcription factor activity"/>
    <property type="evidence" value="ECO:0007669"/>
    <property type="project" value="InterPro"/>
</dbReference>
<dbReference type="STRING" id="29354.IO98_01005"/>
<dbReference type="InterPro" id="IPR000524">
    <property type="entry name" value="Tscrpt_reg_HTH_GntR"/>
</dbReference>
<evidence type="ECO:0000259" key="5">
    <source>
        <dbReference type="PROSITE" id="PS51202"/>
    </source>
</evidence>
<dbReference type="GO" id="GO:0008324">
    <property type="term" value="F:monoatomic cation transmembrane transporter activity"/>
    <property type="evidence" value="ECO:0007669"/>
    <property type="project" value="InterPro"/>
</dbReference>
<keyword evidence="7" id="KW-1185">Reference proteome</keyword>
<dbReference type="Gene3D" id="3.30.70.1450">
    <property type="entry name" value="Regulator of K+ conductance, C-terminal domain"/>
    <property type="match status" value="1"/>
</dbReference>
<keyword evidence="2" id="KW-0238">DNA-binding</keyword>
<gene>
    <name evidence="6" type="ORF">IO98_01005</name>
</gene>
<dbReference type="RefSeq" id="WP_051834929.1">
    <property type="nucleotide sequence ID" value="NZ_JPME01000002.1"/>
</dbReference>
<evidence type="ECO:0000259" key="4">
    <source>
        <dbReference type="PROSITE" id="PS50949"/>
    </source>
</evidence>
<organism evidence="6 7">
    <name type="scientific">Lacrimispora celerecrescens</name>
    <dbReference type="NCBI Taxonomy" id="29354"/>
    <lineage>
        <taxon>Bacteria</taxon>
        <taxon>Bacillati</taxon>
        <taxon>Bacillota</taxon>
        <taxon>Clostridia</taxon>
        <taxon>Lachnospirales</taxon>
        <taxon>Lachnospiraceae</taxon>
        <taxon>Lacrimispora</taxon>
    </lineage>
</organism>
<dbReference type="SUPFAM" id="SSF116726">
    <property type="entry name" value="TrkA C-terminal domain-like"/>
    <property type="match status" value="1"/>
</dbReference>
<keyword evidence="1" id="KW-0805">Transcription regulation</keyword>
<dbReference type="InterPro" id="IPR036390">
    <property type="entry name" value="WH_DNA-bd_sf"/>
</dbReference>
<dbReference type="SMART" id="SM00345">
    <property type="entry name" value="HTH_GNTR"/>
    <property type="match status" value="1"/>
</dbReference>
<dbReference type="InterPro" id="IPR006037">
    <property type="entry name" value="RCK_C"/>
</dbReference>